<accession>A0ABV3P244</accession>
<dbReference type="RefSeq" id="WP_367636518.1">
    <property type="nucleotide sequence ID" value="NZ_JBFNQN010000002.1"/>
</dbReference>
<dbReference type="InterPro" id="IPR002575">
    <property type="entry name" value="Aminoglycoside_PTrfase"/>
</dbReference>
<name>A0ABV3P244_9ACTN</name>
<dbReference type="Proteomes" id="UP001555826">
    <property type="component" value="Unassembled WGS sequence"/>
</dbReference>
<evidence type="ECO:0000259" key="1">
    <source>
        <dbReference type="Pfam" id="PF01636"/>
    </source>
</evidence>
<dbReference type="InterPro" id="IPR011009">
    <property type="entry name" value="Kinase-like_dom_sf"/>
</dbReference>
<reference evidence="2 3" key="1">
    <citation type="submission" date="2024-07" db="EMBL/GenBank/DDBJ databases">
        <authorList>
            <person name="Thanompreechachai J."/>
            <person name="Duangmal K."/>
        </authorList>
    </citation>
    <scope>NUCLEOTIDE SEQUENCE [LARGE SCALE GENOMIC DNA]</scope>
    <source>
        <strain evidence="2 3">KCTC 19886</strain>
    </source>
</reference>
<dbReference type="PANTHER" id="PTHR21310">
    <property type="entry name" value="AMINOGLYCOSIDE PHOSPHOTRANSFERASE-RELATED-RELATED"/>
    <property type="match status" value="1"/>
</dbReference>
<keyword evidence="3" id="KW-1185">Reference proteome</keyword>
<dbReference type="Gene3D" id="3.30.200.20">
    <property type="entry name" value="Phosphorylase Kinase, domain 1"/>
    <property type="match status" value="1"/>
</dbReference>
<dbReference type="PANTHER" id="PTHR21310:SF42">
    <property type="entry name" value="BIFUNCTIONAL AAC_APH"/>
    <property type="match status" value="1"/>
</dbReference>
<dbReference type="SUPFAM" id="SSF56112">
    <property type="entry name" value="Protein kinase-like (PK-like)"/>
    <property type="match status" value="1"/>
</dbReference>
<gene>
    <name evidence="2" type="ORF">AB1207_02905</name>
</gene>
<evidence type="ECO:0000313" key="2">
    <source>
        <dbReference type="EMBL" id="MEW9263685.1"/>
    </source>
</evidence>
<sequence length="297" mass="32014">MHPDEVDVPTTLVRRLVDEQFPAWRDRALEPLPGRGTVNAVFALTGGDEDLVVRLPLRPEAADALDAERAAAREVLGRTRFATPEVVAAGEPGHGYPFGWTVLRLLPGTPADQVDTAGSVGLVGDLAEFVRGVRTLPLRGRRFAGTGRGGDLHRHDAWVAECLQRSESLFDVPAARELWSRFRALPHVSADVVTHGDLVPGNLLLDGAGRLTAVLDVGGLGPADPALDLVAGWHLFDRPAREVFRTACGGEELDWVRGQAWAFVQAVGLVWYYLDSHPGMSSLGARTLARVLADPLV</sequence>
<dbReference type="Pfam" id="PF01636">
    <property type="entry name" value="APH"/>
    <property type="match status" value="1"/>
</dbReference>
<comment type="caution">
    <text evidence="2">The sequence shown here is derived from an EMBL/GenBank/DDBJ whole genome shotgun (WGS) entry which is preliminary data.</text>
</comment>
<proteinExistence type="predicted"/>
<dbReference type="EMBL" id="JBFNQN010000002">
    <property type="protein sequence ID" value="MEW9263685.1"/>
    <property type="molecule type" value="Genomic_DNA"/>
</dbReference>
<dbReference type="InterPro" id="IPR051678">
    <property type="entry name" value="AGP_Transferase"/>
</dbReference>
<feature type="domain" description="Aminoglycoside phosphotransferase" evidence="1">
    <location>
        <begin position="35"/>
        <end position="250"/>
    </location>
</feature>
<protein>
    <submittedName>
        <fullName evidence="2">Phosphotransferase</fullName>
    </submittedName>
</protein>
<organism evidence="2 3">
    <name type="scientific">Kineococcus endophyticus</name>
    <dbReference type="NCBI Taxonomy" id="1181883"/>
    <lineage>
        <taxon>Bacteria</taxon>
        <taxon>Bacillati</taxon>
        <taxon>Actinomycetota</taxon>
        <taxon>Actinomycetes</taxon>
        <taxon>Kineosporiales</taxon>
        <taxon>Kineosporiaceae</taxon>
        <taxon>Kineococcus</taxon>
    </lineage>
</organism>
<evidence type="ECO:0000313" key="3">
    <source>
        <dbReference type="Proteomes" id="UP001555826"/>
    </source>
</evidence>
<dbReference type="Gene3D" id="3.90.1200.10">
    <property type="match status" value="1"/>
</dbReference>